<proteinExistence type="predicted"/>
<reference evidence="3" key="1">
    <citation type="submission" date="2020-09" db="EMBL/GenBank/DDBJ databases">
        <authorList>
            <person name="Kikuchi T."/>
        </authorList>
    </citation>
    <scope>NUCLEOTIDE SEQUENCE</scope>
    <source>
        <strain evidence="3">Ka4C1</strain>
    </source>
</reference>
<dbReference type="EMBL" id="CAJFCV020000004">
    <property type="protein sequence ID" value="CAG9118300.1"/>
    <property type="molecule type" value="Genomic_DNA"/>
</dbReference>
<protein>
    <submittedName>
        <fullName evidence="3">(pine wood nematode) hypothetical protein</fullName>
    </submittedName>
</protein>
<evidence type="ECO:0000313" key="3">
    <source>
        <dbReference type="EMBL" id="CAD5227881.1"/>
    </source>
</evidence>
<dbReference type="AlphaFoldDB" id="A0A7I8XJW5"/>
<feature type="region of interest" description="Disordered" evidence="1">
    <location>
        <begin position="65"/>
        <end position="89"/>
    </location>
</feature>
<feature type="chain" id="PRO_5035385131" evidence="2">
    <location>
        <begin position="18"/>
        <end position="89"/>
    </location>
</feature>
<evidence type="ECO:0000256" key="2">
    <source>
        <dbReference type="SAM" id="SignalP"/>
    </source>
</evidence>
<dbReference type="Proteomes" id="UP000582659">
    <property type="component" value="Unassembled WGS sequence"/>
</dbReference>
<gene>
    <name evidence="3" type="ORF">BXYJ_LOCUS10171</name>
</gene>
<name>A0A7I8XJW5_BURXY</name>
<keyword evidence="2" id="KW-0732">Signal</keyword>
<comment type="caution">
    <text evidence="3">The sequence shown here is derived from an EMBL/GenBank/DDBJ whole genome shotgun (WGS) entry which is preliminary data.</text>
</comment>
<dbReference type="SMR" id="A0A7I8XJW5"/>
<evidence type="ECO:0000256" key="1">
    <source>
        <dbReference type="SAM" id="MobiDB-lite"/>
    </source>
</evidence>
<sequence length="89" mass="9440">MLRQLLLGLFLAALATAAKFKYQLERVESIKSQLIKQEVAIGLGRPGPAGPGDWAGPGLSRFEKALGRPDRFGPSAGPTLSARPGPESR</sequence>
<evidence type="ECO:0000313" key="4">
    <source>
        <dbReference type="Proteomes" id="UP000659654"/>
    </source>
</evidence>
<dbReference type="EMBL" id="CAJFDI010000004">
    <property type="protein sequence ID" value="CAD5227881.1"/>
    <property type="molecule type" value="Genomic_DNA"/>
</dbReference>
<feature type="signal peptide" evidence="2">
    <location>
        <begin position="1"/>
        <end position="17"/>
    </location>
</feature>
<dbReference type="Proteomes" id="UP000659654">
    <property type="component" value="Unassembled WGS sequence"/>
</dbReference>
<keyword evidence="4" id="KW-1185">Reference proteome</keyword>
<accession>A0A7I8XJW5</accession>
<organism evidence="3 4">
    <name type="scientific">Bursaphelenchus xylophilus</name>
    <name type="common">Pinewood nematode worm</name>
    <name type="synonym">Aphelenchoides xylophilus</name>
    <dbReference type="NCBI Taxonomy" id="6326"/>
    <lineage>
        <taxon>Eukaryota</taxon>
        <taxon>Metazoa</taxon>
        <taxon>Ecdysozoa</taxon>
        <taxon>Nematoda</taxon>
        <taxon>Chromadorea</taxon>
        <taxon>Rhabditida</taxon>
        <taxon>Tylenchina</taxon>
        <taxon>Tylenchomorpha</taxon>
        <taxon>Aphelenchoidea</taxon>
        <taxon>Aphelenchoididae</taxon>
        <taxon>Bursaphelenchus</taxon>
    </lineage>
</organism>